<keyword evidence="2" id="KW-1185">Reference proteome</keyword>
<sequence>MYDSIGRHGRDAEIDEGFWVLDSGLDLGLQELGIVNVVSSDLSCEGRDFRDEFRDGFRLCR</sequence>
<proteinExistence type="predicted"/>
<dbReference type="Proteomes" id="UP000315295">
    <property type="component" value="Unassembled WGS sequence"/>
</dbReference>
<evidence type="ECO:0000313" key="2">
    <source>
        <dbReference type="Proteomes" id="UP000315295"/>
    </source>
</evidence>
<gene>
    <name evidence="1" type="ORF">C1H46_029805</name>
</gene>
<reference evidence="1 2" key="1">
    <citation type="journal article" date="2019" name="G3 (Bethesda)">
        <title>Sequencing of a Wild Apple (Malus baccata) Genome Unravels the Differences Between Cultivated and Wild Apple Species Regarding Disease Resistance and Cold Tolerance.</title>
        <authorList>
            <person name="Chen X."/>
        </authorList>
    </citation>
    <scope>NUCLEOTIDE SEQUENCE [LARGE SCALE GENOMIC DNA]</scope>
    <source>
        <strain evidence="2">cv. Shandingzi</strain>
        <tissue evidence="1">Leaves</tissue>
    </source>
</reference>
<organism evidence="1 2">
    <name type="scientific">Malus baccata</name>
    <name type="common">Siberian crab apple</name>
    <name type="synonym">Pyrus baccata</name>
    <dbReference type="NCBI Taxonomy" id="106549"/>
    <lineage>
        <taxon>Eukaryota</taxon>
        <taxon>Viridiplantae</taxon>
        <taxon>Streptophyta</taxon>
        <taxon>Embryophyta</taxon>
        <taxon>Tracheophyta</taxon>
        <taxon>Spermatophyta</taxon>
        <taxon>Magnoliopsida</taxon>
        <taxon>eudicotyledons</taxon>
        <taxon>Gunneridae</taxon>
        <taxon>Pentapetalae</taxon>
        <taxon>rosids</taxon>
        <taxon>fabids</taxon>
        <taxon>Rosales</taxon>
        <taxon>Rosaceae</taxon>
        <taxon>Amygdaloideae</taxon>
        <taxon>Maleae</taxon>
        <taxon>Malus</taxon>
    </lineage>
</organism>
<evidence type="ECO:0000313" key="1">
    <source>
        <dbReference type="EMBL" id="TQD84638.1"/>
    </source>
</evidence>
<name>A0A540LDU3_MALBA</name>
<comment type="caution">
    <text evidence="1">The sequence shown here is derived from an EMBL/GenBank/DDBJ whole genome shotgun (WGS) entry which is preliminary data.</text>
</comment>
<protein>
    <submittedName>
        <fullName evidence="1">Uncharacterized protein</fullName>
    </submittedName>
</protein>
<dbReference type="EMBL" id="VIEB01000626">
    <property type="protein sequence ID" value="TQD84638.1"/>
    <property type="molecule type" value="Genomic_DNA"/>
</dbReference>
<accession>A0A540LDU3</accession>
<dbReference type="AlphaFoldDB" id="A0A540LDU3"/>